<dbReference type="Proteomes" id="UP000305541">
    <property type="component" value="Unassembled WGS sequence"/>
</dbReference>
<dbReference type="RefSeq" id="WP_138474992.1">
    <property type="nucleotide sequence ID" value="NZ_VBTH01000035.1"/>
</dbReference>
<dbReference type="AlphaFoldDB" id="A0A5R9BS07"/>
<sequence length="109" mass="12874">MNELEKIEQLEKQLKARKREALKKGYEKLGRKFYKKTGAKNITTAENMLDHTPVFEKRETASPTLTTEQFQQLQNIANAMTYNGNFWKIEDLQDVSQWLSQFRTENEQS</sequence>
<reference evidence="1 2" key="1">
    <citation type="submission" date="2019-05" db="EMBL/GenBank/DDBJ databases">
        <title>The metagenome of a microbial culture collection derived from dairy environment covers the genomic content of the human microbiome.</title>
        <authorList>
            <person name="Roder T."/>
            <person name="Wuthrich D."/>
            <person name="Sattari Z."/>
            <person name="Von Ah U."/>
            <person name="Bar C."/>
            <person name="Ronchi F."/>
            <person name="Macpherson A.J."/>
            <person name="Ganal-Vonarburg S.C."/>
            <person name="Bruggmann R."/>
            <person name="Vergeres G."/>
        </authorList>
    </citation>
    <scope>NUCLEOTIDE SEQUENCE [LARGE SCALE GENOMIC DNA]</scope>
    <source>
        <strain evidence="1 2">FAM 18815</strain>
    </source>
</reference>
<gene>
    <name evidence="1" type="ORF">FEZ51_10285</name>
</gene>
<organism evidence="1 2">
    <name type="scientific">Pediococcus stilesii</name>
    <dbReference type="NCBI Taxonomy" id="331679"/>
    <lineage>
        <taxon>Bacteria</taxon>
        <taxon>Bacillati</taxon>
        <taxon>Bacillota</taxon>
        <taxon>Bacilli</taxon>
        <taxon>Lactobacillales</taxon>
        <taxon>Lactobacillaceae</taxon>
        <taxon>Pediococcus</taxon>
    </lineage>
</organism>
<evidence type="ECO:0000313" key="1">
    <source>
        <dbReference type="EMBL" id="TLQ02822.1"/>
    </source>
</evidence>
<evidence type="ECO:0000313" key="2">
    <source>
        <dbReference type="Proteomes" id="UP000305541"/>
    </source>
</evidence>
<protein>
    <submittedName>
        <fullName evidence="1">Uncharacterized protein</fullName>
    </submittedName>
</protein>
<dbReference type="OrthoDB" id="9854912at2"/>
<name>A0A5R9BS07_9LACO</name>
<proteinExistence type="predicted"/>
<dbReference type="EMBL" id="VBTH01000035">
    <property type="protein sequence ID" value="TLQ02822.1"/>
    <property type="molecule type" value="Genomic_DNA"/>
</dbReference>
<accession>A0A5R9BS07</accession>
<comment type="caution">
    <text evidence="1">The sequence shown here is derived from an EMBL/GenBank/DDBJ whole genome shotgun (WGS) entry which is preliminary data.</text>
</comment>